<evidence type="ECO:0000313" key="2">
    <source>
        <dbReference type="EMBL" id="CAE0755099.1"/>
    </source>
</evidence>
<sequence>MARLRAGKPVTLGVLGASVAQNGGCLTQPGQRCMGYNGLGGPTNNGIPPPVGFAVRLHRTISQAFPRSEVRIENAAVDAMPAQSILECLFTRLPVAGLDMVILEFGSLALHTHPWATEVILRKLLSMPNPPLVVFLTIRGITHRGQLIPQARPTAWSRLEDFTEMQCAHYNVGCVSFYKGLAPLIFSNATGFAVEDVMADGLHPTKGRHGNEYFYDTLAFWFQETMARASISTSEESAIASLTRRQLPPPLLSATANALKRTAPCLCYGFGAMLHGKYAVGRGQRQRILDWRTAHDCAGTGGKVGGEASAMAQRRTAHETANACRWETAEPRCPAFGEKLLTWAYCSRAIVKMNAKSSRGVVATSANAVLETDVNTVTEGQPDPHAKLTASLTYLGSYEGMGRARVACVANCRCPEQLLDGRRISTVRNDSTWETLSFSIEGAHPKCVLRVTTIGPDPNVRDPKAGSKVKLHALRIAKLHGRHERSKRSNERSRSARG</sequence>
<feature type="region of interest" description="Disordered" evidence="1">
    <location>
        <begin position="478"/>
        <end position="498"/>
    </location>
</feature>
<protein>
    <submittedName>
        <fullName evidence="2">Uncharacterized protein</fullName>
    </submittedName>
</protein>
<name>A0A7S4B6P1_CHRCT</name>
<dbReference type="SUPFAM" id="SSF52266">
    <property type="entry name" value="SGNH hydrolase"/>
    <property type="match status" value="1"/>
</dbReference>
<dbReference type="EMBL" id="HBIZ01012758">
    <property type="protein sequence ID" value="CAE0755099.1"/>
    <property type="molecule type" value="Transcribed_RNA"/>
</dbReference>
<organism evidence="2">
    <name type="scientific">Chrysotila carterae</name>
    <name type="common">Marine alga</name>
    <name type="synonym">Syracosphaera carterae</name>
    <dbReference type="NCBI Taxonomy" id="13221"/>
    <lineage>
        <taxon>Eukaryota</taxon>
        <taxon>Haptista</taxon>
        <taxon>Haptophyta</taxon>
        <taxon>Prymnesiophyceae</taxon>
        <taxon>Isochrysidales</taxon>
        <taxon>Isochrysidaceae</taxon>
        <taxon>Chrysotila</taxon>
    </lineage>
</organism>
<accession>A0A7S4B6P1</accession>
<dbReference type="AlphaFoldDB" id="A0A7S4B6P1"/>
<dbReference type="PANTHER" id="PTHR34407:SF1">
    <property type="entry name" value="SGNH HYDROLASE-TYPE ESTERASE DOMAIN-CONTAINING PROTEIN"/>
    <property type="match status" value="1"/>
</dbReference>
<proteinExistence type="predicted"/>
<dbReference type="CDD" id="cd00229">
    <property type="entry name" value="SGNH_hydrolase"/>
    <property type="match status" value="1"/>
</dbReference>
<reference evidence="2" key="1">
    <citation type="submission" date="2021-01" db="EMBL/GenBank/DDBJ databases">
        <authorList>
            <person name="Corre E."/>
            <person name="Pelletier E."/>
            <person name="Niang G."/>
            <person name="Scheremetjew M."/>
            <person name="Finn R."/>
            <person name="Kale V."/>
            <person name="Holt S."/>
            <person name="Cochrane G."/>
            <person name="Meng A."/>
            <person name="Brown T."/>
            <person name="Cohen L."/>
        </authorList>
    </citation>
    <scope>NUCLEOTIDE SEQUENCE</scope>
    <source>
        <strain evidence="2">CCMP645</strain>
    </source>
</reference>
<feature type="compositionally biased region" description="Basic and acidic residues" evidence="1">
    <location>
        <begin position="487"/>
        <end position="498"/>
    </location>
</feature>
<evidence type="ECO:0000256" key="1">
    <source>
        <dbReference type="SAM" id="MobiDB-lite"/>
    </source>
</evidence>
<gene>
    <name evidence="2" type="ORF">PCAR00345_LOCUS7686</name>
</gene>
<dbReference type="PANTHER" id="PTHR34407">
    <property type="entry name" value="EXPRESSED PROTEIN"/>
    <property type="match status" value="1"/>
</dbReference>